<evidence type="ECO:0000256" key="1">
    <source>
        <dbReference type="SAM" id="Phobius"/>
    </source>
</evidence>
<dbReference type="STRING" id="1266845.Q783_01730"/>
<feature type="transmembrane region" description="Helical" evidence="1">
    <location>
        <begin position="49"/>
        <end position="68"/>
    </location>
</feature>
<dbReference type="KEGG" id="caw:Q783_01730"/>
<evidence type="ECO:0000313" key="4">
    <source>
        <dbReference type="Proteomes" id="UP000017469"/>
    </source>
</evidence>
<dbReference type="Pfam" id="PF03703">
    <property type="entry name" value="bPH_2"/>
    <property type="match status" value="1"/>
</dbReference>
<evidence type="ECO:0000259" key="2">
    <source>
        <dbReference type="Pfam" id="PF03703"/>
    </source>
</evidence>
<protein>
    <recommendedName>
        <fullName evidence="2">YdbS-like PH domain-containing protein</fullName>
    </recommendedName>
</protein>
<keyword evidence="1" id="KW-1133">Transmembrane helix</keyword>
<proteinExistence type="predicted"/>
<gene>
    <name evidence="3" type="ORF">Q783_01730</name>
</gene>
<accession>U5S795</accession>
<name>U5S795_9LACT</name>
<dbReference type="RefSeq" id="WP_023176918.1">
    <property type="nucleotide sequence ID" value="NC_022606.1"/>
</dbReference>
<keyword evidence="1" id="KW-0472">Membrane</keyword>
<dbReference type="HOGENOM" id="CLU_104197_3_2_9"/>
<feature type="domain" description="YdbS-like PH" evidence="2">
    <location>
        <begin position="73"/>
        <end position="149"/>
    </location>
</feature>
<reference evidence="3 4" key="1">
    <citation type="journal article" date="2013" name="Genome Announc.">
        <title>Complete Genome Sequence of Carnobacterium gilichinskyi Strain WN1359T (DSM 27470T).</title>
        <authorList>
            <person name="Leonard M.T."/>
            <person name="Panayotova N."/>
            <person name="Farmerie W.G."/>
            <person name="Triplett E.W."/>
            <person name="Nicholson W.L."/>
        </authorList>
    </citation>
    <scope>NUCLEOTIDE SEQUENCE [LARGE SCALE GENOMIC DNA]</scope>
    <source>
        <strain evidence="3 4">WN1359</strain>
    </source>
</reference>
<sequence>MEPEKELDPLVLKLWRIRGFMNSIPMVVIALVYNFFFQIMPHTPLPEEGIYITIALALFGGFISIYALPTWHYRSWRVNYRMDEIDFISGIFIKKRITIPIIRIQNIESNVGPLAKKLGVMSLTISTAATSHKLPEMPEEEALELKKRIQRLIRNSLY</sequence>
<dbReference type="PANTHER" id="PTHR34473">
    <property type="entry name" value="UPF0699 TRANSMEMBRANE PROTEIN YDBS"/>
    <property type="match status" value="1"/>
</dbReference>
<evidence type="ECO:0000313" key="3">
    <source>
        <dbReference type="EMBL" id="AGY81075.1"/>
    </source>
</evidence>
<dbReference type="EMBL" id="CP006812">
    <property type="protein sequence ID" value="AGY81075.1"/>
    <property type="molecule type" value="Genomic_DNA"/>
</dbReference>
<dbReference type="PATRIC" id="fig|1266845.5.peg.315"/>
<organism evidence="3 4">
    <name type="scientific">Carnobacterium inhibens subsp. gilichinskyi</name>
    <dbReference type="NCBI Taxonomy" id="1266845"/>
    <lineage>
        <taxon>Bacteria</taxon>
        <taxon>Bacillati</taxon>
        <taxon>Bacillota</taxon>
        <taxon>Bacilli</taxon>
        <taxon>Lactobacillales</taxon>
        <taxon>Carnobacteriaceae</taxon>
        <taxon>Carnobacterium</taxon>
    </lineage>
</organism>
<dbReference type="Proteomes" id="UP000017469">
    <property type="component" value="Chromosome"/>
</dbReference>
<dbReference type="PANTHER" id="PTHR34473:SF2">
    <property type="entry name" value="UPF0699 TRANSMEMBRANE PROTEIN YDBT"/>
    <property type="match status" value="1"/>
</dbReference>
<dbReference type="AlphaFoldDB" id="U5S795"/>
<feature type="transmembrane region" description="Helical" evidence="1">
    <location>
        <begin position="20"/>
        <end position="37"/>
    </location>
</feature>
<dbReference type="eggNOG" id="COG3402">
    <property type="taxonomic scope" value="Bacteria"/>
</dbReference>
<keyword evidence="1" id="KW-0812">Transmembrane</keyword>
<dbReference type="InterPro" id="IPR005182">
    <property type="entry name" value="YdbS-like_PH"/>
</dbReference>